<name>A0A816SK36_BRANA</name>
<feature type="region of interest" description="Disordered" evidence="1">
    <location>
        <begin position="196"/>
        <end position="257"/>
    </location>
</feature>
<evidence type="ECO:0000256" key="1">
    <source>
        <dbReference type="SAM" id="MobiDB-lite"/>
    </source>
</evidence>
<dbReference type="AlphaFoldDB" id="A0A816SK36"/>
<feature type="compositionally biased region" description="Polar residues" evidence="1">
    <location>
        <begin position="160"/>
        <end position="169"/>
    </location>
</feature>
<organism evidence="2">
    <name type="scientific">Brassica napus</name>
    <name type="common">Rape</name>
    <dbReference type="NCBI Taxonomy" id="3708"/>
    <lineage>
        <taxon>Eukaryota</taxon>
        <taxon>Viridiplantae</taxon>
        <taxon>Streptophyta</taxon>
        <taxon>Embryophyta</taxon>
        <taxon>Tracheophyta</taxon>
        <taxon>Spermatophyta</taxon>
        <taxon>Magnoliopsida</taxon>
        <taxon>eudicotyledons</taxon>
        <taxon>Gunneridae</taxon>
        <taxon>Pentapetalae</taxon>
        <taxon>rosids</taxon>
        <taxon>malvids</taxon>
        <taxon>Brassicales</taxon>
        <taxon>Brassicaceae</taxon>
        <taxon>Brassiceae</taxon>
        <taxon>Brassica</taxon>
    </lineage>
</organism>
<feature type="region of interest" description="Disordered" evidence="1">
    <location>
        <begin position="371"/>
        <end position="406"/>
    </location>
</feature>
<feature type="region of interest" description="Disordered" evidence="1">
    <location>
        <begin position="121"/>
        <end position="171"/>
    </location>
</feature>
<feature type="compositionally biased region" description="Polar residues" evidence="1">
    <location>
        <begin position="371"/>
        <end position="383"/>
    </location>
</feature>
<dbReference type="InterPro" id="IPR052997">
    <property type="entry name" value="RRT15-like"/>
</dbReference>
<evidence type="ECO:0000313" key="2">
    <source>
        <dbReference type="EMBL" id="CAF2086479.1"/>
    </source>
</evidence>
<proteinExistence type="predicted"/>
<reference evidence="2" key="1">
    <citation type="submission" date="2021-01" db="EMBL/GenBank/DDBJ databases">
        <authorList>
            <consortium name="Genoscope - CEA"/>
            <person name="William W."/>
        </authorList>
    </citation>
    <scope>NUCLEOTIDE SEQUENCE</scope>
</reference>
<protein>
    <submittedName>
        <fullName evidence="2">(rape) hypothetical protein</fullName>
    </submittedName>
</protein>
<gene>
    <name evidence="2" type="ORF">DARMORV10_A06P24840.1</name>
</gene>
<dbReference type="Proteomes" id="UP001295469">
    <property type="component" value="Chromosome A06"/>
</dbReference>
<dbReference type="PANTHER" id="PTHR33047:SF8">
    <property type="entry name" value="REGULATOR OF RDNA TRANSCRIPTION PROTEIN 15"/>
    <property type="match status" value="1"/>
</dbReference>
<accession>A0A816SK36</accession>
<dbReference type="EMBL" id="HG994360">
    <property type="protein sequence ID" value="CAF2086479.1"/>
    <property type="molecule type" value="Genomic_DNA"/>
</dbReference>
<sequence length="406" mass="44735">MLVLPMDCPCTDFGQLMHHDAFGRDLFTCGLHFIGQSEILWRDNVAMNAWLPQASYPCGNFSDTSSFKFQRSKGSIGHAFTVRIRTEKQNQTSFYPFVPHEISVLVELILGHLRYLLTDVPPQPNSPPDNVLRPDRPAEASLGSKRRGCYPASDSRIGLESSSTGSSFPADSAKPVPLAVVLLDSRQGHRIPLVRTSSELAVRRPGKAPERAIPSPSPGRHEAVRSRQVSSSSSPPTVDGGCSPWRPDAVMSTTGRERHSALRIFKGRRECTGHHATCGALPAAGPYLRLSRFPDERFARQYRCGPPPEFPLASPRSGIVHHLSGPDRRAHTRTLLRRSRSVGCAPVRDPANQLPCALRVYSPVDSHTCQTPWSVFQDGSNGEPTGRRPEHADAEARREARAEDHD</sequence>
<feature type="compositionally biased region" description="Basic and acidic residues" evidence="1">
    <location>
        <begin position="385"/>
        <end position="406"/>
    </location>
</feature>
<dbReference type="PANTHER" id="PTHR33047">
    <property type="entry name" value="PROTEIN TAR1"/>
    <property type="match status" value="1"/>
</dbReference>